<dbReference type="InterPro" id="IPR015422">
    <property type="entry name" value="PyrdxlP-dep_Trfase_small"/>
</dbReference>
<evidence type="ECO:0000313" key="3">
    <source>
        <dbReference type="EMBL" id="GAA11906.1"/>
    </source>
</evidence>
<proteinExistence type="inferred from homology"/>
<comment type="similarity">
    <text evidence="1">Belongs to the class-III pyridoxal-phosphate-dependent aminotransferase family.</text>
</comment>
<dbReference type="PANTHER" id="PTHR45688:SF13">
    <property type="entry name" value="ALANINE--GLYOXYLATE AMINOTRANSFERASE 2-LIKE"/>
    <property type="match status" value="1"/>
</dbReference>
<comment type="caution">
    <text evidence="3">The sequence shown here is derived from an EMBL/GenBank/DDBJ whole genome shotgun (WGS) entry which is preliminary data.</text>
</comment>
<dbReference type="GO" id="GO:0008483">
    <property type="term" value="F:transaminase activity"/>
    <property type="evidence" value="ECO:0007669"/>
    <property type="project" value="UniProtKB-KW"/>
</dbReference>
<keyword evidence="2" id="KW-0663">Pyridoxal phosphate</keyword>
<dbReference type="PANTHER" id="PTHR45688">
    <property type="match status" value="1"/>
</dbReference>
<dbReference type="GO" id="GO:0030170">
    <property type="term" value="F:pyridoxal phosphate binding"/>
    <property type="evidence" value="ECO:0007669"/>
    <property type="project" value="InterPro"/>
</dbReference>
<dbReference type="Pfam" id="PF00202">
    <property type="entry name" value="Aminotran_3"/>
    <property type="match status" value="1"/>
</dbReference>
<protein>
    <submittedName>
        <fullName evidence="3">Putative class-III aminotransferase</fullName>
    </submittedName>
</protein>
<dbReference type="EMBL" id="BACI01000045">
    <property type="protein sequence ID" value="GAA11906.1"/>
    <property type="molecule type" value="Genomic_DNA"/>
</dbReference>
<gene>
    <name evidence="3" type="ORF">GOALK_045_01010</name>
</gene>
<dbReference type="eggNOG" id="COG0160">
    <property type="taxonomic scope" value="Bacteria"/>
</dbReference>
<accession>F9VTG7</accession>
<evidence type="ECO:0000313" key="4">
    <source>
        <dbReference type="Proteomes" id="UP000003558"/>
    </source>
</evidence>
<keyword evidence="3" id="KW-0808">Transferase</keyword>
<dbReference type="CDD" id="cd00610">
    <property type="entry name" value="OAT_like"/>
    <property type="match status" value="1"/>
</dbReference>
<sequence length="234" mass="24684">MAACIVEPILSSGGVIDPPAGYFAALKRKCEERGMLLIVDEAQTGLCRTGSWYAFERDGIVPDILTLSKTLGAGLPLAAVITTAEIEQAAHDRGYLFFTTHVSDPLVAAVGVTVLDVLQRDGLDTRAAQAGSALRAGLLELQERHECVGDVRGRGLMQGIELVTDRATKQGADRLGSAVTARCFELGLHMNVVQLPGMGGIFRIAPPLTASDEEIRTGLDILDTAIAECVSAAV</sequence>
<dbReference type="InterPro" id="IPR049704">
    <property type="entry name" value="Aminotrans_3_PPA_site"/>
</dbReference>
<dbReference type="Proteomes" id="UP000003558">
    <property type="component" value="Unassembled WGS sequence"/>
</dbReference>
<evidence type="ECO:0000256" key="2">
    <source>
        <dbReference type="ARBA" id="ARBA00022898"/>
    </source>
</evidence>
<dbReference type="InterPro" id="IPR015424">
    <property type="entry name" value="PyrdxlP-dep_Trfase"/>
</dbReference>
<dbReference type="InterPro" id="IPR005814">
    <property type="entry name" value="Aminotrans_3"/>
</dbReference>
<dbReference type="Gene3D" id="3.40.640.10">
    <property type="entry name" value="Type I PLP-dependent aspartate aminotransferase-like (Major domain)"/>
    <property type="match status" value="1"/>
</dbReference>
<reference evidence="3 4" key="1">
    <citation type="submission" date="2011-05" db="EMBL/GenBank/DDBJ databases">
        <title>Whole genome shotgun sequence of Gordonia alkanivorans NBRC 16433.</title>
        <authorList>
            <person name="Hosoyama A."/>
            <person name="Nakamura S."/>
            <person name="Takarada H."/>
            <person name="Tsuchikane K."/>
            <person name="Yamazaki S."/>
            <person name="Fujita N."/>
        </authorList>
    </citation>
    <scope>NUCLEOTIDE SEQUENCE [LARGE SCALE GENOMIC DNA]</scope>
    <source>
        <strain evidence="3 4">NBRC 16433</strain>
    </source>
</reference>
<dbReference type="STRING" id="1027371.GOALK_045_01010"/>
<dbReference type="InterPro" id="IPR015421">
    <property type="entry name" value="PyrdxlP-dep_Trfase_major"/>
</dbReference>
<dbReference type="SUPFAM" id="SSF53383">
    <property type="entry name" value="PLP-dependent transferases"/>
    <property type="match status" value="1"/>
</dbReference>
<keyword evidence="3" id="KW-0032">Aminotransferase</keyword>
<organism evidence="3 4">
    <name type="scientific">Gordonia alkanivorans NBRC 16433</name>
    <dbReference type="NCBI Taxonomy" id="1027371"/>
    <lineage>
        <taxon>Bacteria</taxon>
        <taxon>Bacillati</taxon>
        <taxon>Actinomycetota</taxon>
        <taxon>Actinomycetes</taxon>
        <taxon>Mycobacteriales</taxon>
        <taxon>Gordoniaceae</taxon>
        <taxon>Gordonia</taxon>
    </lineage>
</organism>
<evidence type="ECO:0000256" key="1">
    <source>
        <dbReference type="ARBA" id="ARBA00008954"/>
    </source>
</evidence>
<dbReference type="Gene3D" id="3.90.1150.10">
    <property type="entry name" value="Aspartate Aminotransferase, domain 1"/>
    <property type="match status" value="1"/>
</dbReference>
<name>F9VTG7_9ACTN</name>
<dbReference type="PROSITE" id="PS00600">
    <property type="entry name" value="AA_TRANSFER_CLASS_3"/>
    <property type="match status" value="1"/>
</dbReference>
<dbReference type="AlphaFoldDB" id="F9VTG7"/>